<dbReference type="InterPro" id="IPR026956">
    <property type="entry name" value="D-ser_dehydrat-like_dom"/>
</dbReference>
<sequence length="363" mass="39648">MIEHIDTPALVVDLEKMERNIENMANKAREAGVRLRPHVKTHKSPHIALKQMEMGASGITVAKLGEAEVMRKYGITNILIAYPIVGEQKLKRLEKLAQDTDVILSLDSFEVAAGISIVGERLGRALPIYIDVNTGLNRCGREPGNETVALIESILKLPYIKIQGLMTHGGHSYKAKSKVEQIEVSKQEGSLLVQTKRQALEKLGIDIPEISVGSSPTSFYCDEVEGITEIRPGTYVFHDATMVALGLVSPEDCALTIYATVVSRPSLERAIVDAGSKTLSSDKSLYTEGHGLVKTIPGLTVSWLSEEHGVILTPPELQLNIGDRVEIIPNHVCPTVNLADELVAIRQGEIEEIIPIEARGMNK</sequence>
<feature type="domain" description="D-serine dehydratase-like" evidence="3">
    <location>
        <begin position="254"/>
        <end position="346"/>
    </location>
</feature>
<evidence type="ECO:0000256" key="1">
    <source>
        <dbReference type="ARBA" id="ARBA00005323"/>
    </source>
</evidence>
<dbReference type="Proteomes" id="UP001519343">
    <property type="component" value="Unassembled WGS sequence"/>
</dbReference>
<organism evidence="4 5">
    <name type="scientific">Ammoniphilus resinae</name>
    <dbReference type="NCBI Taxonomy" id="861532"/>
    <lineage>
        <taxon>Bacteria</taxon>
        <taxon>Bacillati</taxon>
        <taxon>Bacillota</taxon>
        <taxon>Bacilli</taxon>
        <taxon>Bacillales</taxon>
        <taxon>Paenibacillaceae</taxon>
        <taxon>Aneurinibacillus group</taxon>
        <taxon>Ammoniphilus</taxon>
    </lineage>
</organism>
<evidence type="ECO:0000256" key="2">
    <source>
        <dbReference type="ARBA" id="ARBA00023239"/>
    </source>
</evidence>
<gene>
    <name evidence="4" type="ORF">J2Z37_001318</name>
</gene>
<protein>
    <submittedName>
        <fullName evidence="4">D-serine deaminase-like pyridoxal phosphate-dependent protein</fullName>
    </submittedName>
</protein>
<comment type="caution">
    <text evidence="4">The sequence shown here is derived from an EMBL/GenBank/DDBJ whole genome shotgun (WGS) entry which is preliminary data.</text>
</comment>
<keyword evidence="5" id="KW-1185">Reference proteome</keyword>
<dbReference type="SMART" id="SM01119">
    <property type="entry name" value="D-ser_dehydrat"/>
    <property type="match status" value="1"/>
</dbReference>
<dbReference type="Pfam" id="PF01168">
    <property type="entry name" value="Ala_racemase_N"/>
    <property type="match status" value="1"/>
</dbReference>
<dbReference type="PANTHER" id="PTHR28004:SF2">
    <property type="entry name" value="D-SERINE DEHYDRATASE"/>
    <property type="match status" value="1"/>
</dbReference>
<accession>A0ABS4GM45</accession>
<evidence type="ECO:0000313" key="4">
    <source>
        <dbReference type="EMBL" id="MBP1931321.1"/>
    </source>
</evidence>
<dbReference type="InterPro" id="IPR051466">
    <property type="entry name" value="D-amino_acid_metab_enzyme"/>
</dbReference>
<dbReference type="Pfam" id="PF14031">
    <property type="entry name" value="D-ser_dehydrat"/>
    <property type="match status" value="1"/>
</dbReference>
<comment type="similarity">
    <text evidence="1">Belongs to the DSD1 family.</text>
</comment>
<dbReference type="InterPro" id="IPR029066">
    <property type="entry name" value="PLP-binding_barrel"/>
</dbReference>
<evidence type="ECO:0000313" key="5">
    <source>
        <dbReference type="Proteomes" id="UP001519343"/>
    </source>
</evidence>
<dbReference type="EMBL" id="JAGGKT010000002">
    <property type="protein sequence ID" value="MBP1931321.1"/>
    <property type="molecule type" value="Genomic_DNA"/>
</dbReference>
<dbReference type="InterPro" id="IPR001608">
    <property type="entry name" value="Ala_racemase_N"/>
</dbReference>
<dbReference type="RefSeq" id="WP_209809390.1">
    <property type="nucleotide sequence ID" value="NZ_JAGGKT010000002.1"/>
</dbReference>
<dbReference type="InterPro" id="IPR042208">
    <property type="entry name" value="D-ser_dehydrat-like_sf"/>
</dbReference>
<dbReference type="Gene3D" id="3.20.20.10">
    <property type="entry name" value="Alanine racemase"/>
    <property type="match status" value="1"/>
</dbReference>
<dbReference type="Gene3D" id="2.40.37.20">
    <property type="entry name" value="D-serine dehydratase-like domain"/>
    <property type="match status" value="1"/>
</dbReference>
<proteinExistence type="inferred from homology"/>
<evidence type="ECO:0000259" key="3">
    <source>
        <dbReference type="SMART" id="SM01119"/>
    </source>
</evidence>
<name>A0ABS4GM45_9BACL</name>
<dbReference type="PANTHER" id="PTHR28004">
    <property type="entry name" value="ZGC:162816-RELATED"/>
    <property type="match status" value="1"/>
</dbReference>
<keyword evidence="2" id="KW-0456">Lyase</keyword>
<reference evidence="4 5" key="1">
    <citation type="submission" date="2021-03" db="EMBL/GenBank/DDBJ databases">
        <title>Genomic Encyclopedia of Type Strains, Phase IV (KMG-IV): sequencing the most valuable type-strain genomes for metagenomic binning, comparative biology and taxonomic classification.</title>
        <authorList>
            <person name="Goeker M."/>
        </authorList>
    </citation>
    <scope>NUCLEOTIDE SEQUENCE [LARGE SCALE GENOMIC DNA]</scope>
    <source>
        <strain evidence="4 5">DSM 24738</strain>
    </source>
</reference>
<dbReference type="SUPFAM" id="SSF51419">
    <property type="entry name" value="PLP-binding barrel"/>
    <property type="match status" value="1"/>
</dbReference>